<dbReference type="InterPro" id="IPR052319">
    <property type="entry name" value="Centriolar_ciliogenesis_assoc"/>
</dbReference>
<dbReference type="InterPro" id="IPR027918">
    <property type="entry name" value="HYLS1_C_dom"/>
</dbReference>
<keyword evidence="5" id="KW-0970">Cilium biogenesis/degradation</keyword>
<accession>A0A182W9N7</accession>
<evidence type="ECO:0000256" key="6">
    <source>
        <dbReference type="ARBA" id="ARBA00023212"/>
    </source>
</evidence>
<evidence type="ECO:0000259" key="8">
    <source>
        <dbReference type="Pfam" id="PF15311"/>
    </source>
</evidence>
<name>A0A182W9N7_9DIPT</name>
<protein>
    <submittedName>
        <fullName evidence="9">HYLS1_C domain-containing protein</fullName>
    </submittedName>
</protein>
<keyword evidence="10" id="KW-1185">Reference proteome</keyword>
<dbReference type="GO" id="GO:0005814">
    <property type="term" value="C:centriole"/>
    <property type="evidence" value="ECO:0007669"/>
    <property type="project" value="UniProtKB-SubCell"/>
</dbReference>
<evidence type="ECO:0000256" key="4">
    <source>
        <dbReference type="ARBA" id="ARBA00022490"/>
    </source>
</evidence>
<keyword evidence="6" id="KW-0206">Cytoskeleton</keyword>
<dbReference type="AlphaFoldDB" id="A0A182W9N7"/>
<comment type="similarity">
    <text evidence="3">Belongs to the HYLS1 family.</text>
</comment>
<evidence type="ECO:0000256" key="3">
    <source>
        <dbReference type="ARBA" id="ARBA00010091"/>
    </source>
</evidence>
<evidence type="ECO:0000256" key="5">
    <source>
        <dbReference type="ARBA" id="ARBA00022794"/>
    </source>
</evidence>
<evidence type="ECO:0000256" key="1">
    <source>
        <dbReference type="ARBA" id="ARBA00004114"/>
    </source>
</evidence>
<dbReference type="Pfam" id="PF15311">
    <property type="entry name" value="HYLS1_C"/>
    <property type="match status" value="1"/>
</dbReference>
<feature type="domain" description="Centriolar and ciliogenesis-associated protein HYLS1 C-terminal" evidence="8">
    <location>
        <begin position="117"/>
        <end position="163"/>
    </location>
</feature>
<dbReference type="EnsemblMetazoa" id="AMIN007065-RA">
    <property type="protein sequence ID" value="AMIN007065-PA"/>
    <property type="gene ID" value="AMIN007065"/>
</dbReference>
<dbReference type="Proteomes" id="UP000075920">
    <property type="component" value="Unassembled WGS sequence"/>
</dbReference>
<organism evidence="9 10">
    <name type="scientific">Anopheles minimus</name>
    <dbReference type="NCBI Taxonomy" id="112268"/>
    <lineage>
        <taxon>Eukaryota</taxon>
        <taxon>Metazoa</taxon>
        <taxon>Ecdysozoa</taxon>
        <taxon>Arthropoda</taxon>
        <taxon>Hexapoda</taxon>
        <taxon>Insecta</taxon>
        <taxon>Pterygota</taxon>
        <taxon>Neoptera</taxon>
        <taxon>Endopterygota</taxon>
        <taxon>Diptera</taxon>
        <taxon>Nematocera</taxon>
        <taxon>Culicoidea</taxon>
        <taxon>Culicidae</taxon>
        <taxon>Anophelinae</taxon>
        <taxon>Anopheles</taxon>
    </lineage>
</organism>
<keyword evidence="4" id="KW-0963">Cytoplasm</keyword>
<keyword evidence="7" id="KW-0966">Cell projection</keyword>
<comment type="subcellular location">
    <subcellularLocation>
        <location evidence="2">Cell projection</location>
        <location evidence="2">Cilium</location>
    </subcellularLocation>
    <subcellularLocation>
        <location evidence="1">Cytoplasm</location>
        <location evidence="1">Cytoskeleton</location>
        <location evidence="1">Microtubule organizing center</location>
        <location evidence="1">Centrosome</location>
        <location evidence="1">Centriole</location>
    </subcellularLocation>
</comment>
<reference evidence="9" key="2">
    <citation type="submission" date="2020-05" db="UniProtKB">
        <authorList>
            <consortium name="EnsemblMetazoa"/>
        </authorList>
    </citation>
    <scope>IDENTIFICATION</scope>
    <source>
        <strain evidence="9">MINIMUS1</strain>
    </source>
</reference>
<evidence type="ECO:0000313" key="10">
    <source>
        <dbReference type="Proteomes" id="UP000075920"/>
    </source>
</evidence>
<dbReference type="PANTHER" id="PTHR34174:SF1">
    <property type="entry name" value="CENTRIOLAR AND CILIOGENESIS-ASSOCIATED PROTEIN HYLS1"/>
    <property type="match status" value="1"/>
</dbReference>
<evidence type="ECO:0000256" key="7">
    <source>
        <dbReference type="ARBA" id="ARBA00023273"/>
    </source>
</evidence>
<reference evidence="10" key="1">
    <citation type="submission" date="2013-03" db="EMBL/GenBank/DDBJ databases">
        <title>The Genome Sequence of Anopheles minimus MINIMUS1.</title>
        <authorList>
            <consortium name="The Broad Institute Genomics Platform"/>
            <person name="Neafsey D.E."/>
            <person name="Walton C."/>
            <person name="Walker B."/>
            <person name="Young S.K."/>
            <person name="Zeng Q."/>
            <person name="Gargeya S."/>
            <person name="Fitzgerald M."/>
            <person name="Haas B."/>
            <person name="Abouelleil A."/>
            <person name="Allen A.W."/>
            <person name="Alvarado L."/>
            <person name="Arachchi H.M."/>
            <person name="Berlin A.M."/>
            <person name="Chapman S.B."/>
            <person name="Gainer-Dewar J."/>
            <person name="Goldberg J."/>
            <person name="Griggs A."/>
            <person name="Gujja S."/>
            <person name="Hansen M."/>
            <person name="Howarth C."/>
            <person name="Imamovic A."/>
            <person name="Ireland A."/>
            <person name="Larimer J."/>
            <person name="McCowan C."/>
            <person name="Murphy C."/>
            <person name="Pearson M."/>
            <person name="Poon T.W."/>
            <person name="Priest M."/>
            <person name="Roberts A."/>
            <person name="Saif S."/>
            <person name="Shea T."/>
            <person name="Sisk P."/>
            <person name="Sykes S."/>
            <person name="Wortman J."/>
            <person name="Nusbaum C."/>
            <person name="Birren B."/>
        </authorList>
    </citation>
    <scope>NUCLEOTIDE SEQUENCE [LARGE SCALE GENOMIC DNA]</scope>
    <source>
        <strain evidence="10">MINIMUS1</strain>
    </source>
</reference>
<proteinExistence type="inferred from homology"/>
<dbReference type="GO" id="GO:0060271">
    <property type="term" value="P:cilium assembly"/>
    <property type="evidence" value="ECO:0007669"/>
    <property type="project" value="TreeGrafter"/>
</dbReference>
<sequence length="166" mass="19129">MDALDAGEILSHLNHLGYRNITIVQLKEFQKDLKKLIRYDAKQCAENDGSEDGNAAPETVFDRLHTETTASYLAKHSRPKHTEPAAVPVDKENLTPTHKTAPCKNNQIANKMWIRPKSSQSIRRSDPVALYHSYKKEWNKYKQKLPGENDHSELRWKIRNKLLGEQ</sequence>
<dbReference type="GO" id="GO:0097730">
    <property type="term" value="C:non-motile cilium"/>
    <property type="evidence" value="ECO:0007669"/>
    <property type="project" value="TreeGrafter"/>
</dbReference>
<evidence type="ECO:0000256" key="2">
    <source>
        <dbReference type="ARBA" id="ARBA00004138"/>
    </source>
</evidence>
<evidence type="ECO:0000313" key="9">
    <source>
        <dbReference type="EnsemblMetazoa" id="AMIN007065-PA"/>
    </source>
</evidence>
<dbReference type="VEuPathDB" id="VectorBase:AMIN007065"/>
<dbReference type="PANTHER" id="PTHR34174">
    <property type="entry name" value="HYDROLETHALUS SYNDROME PROTEIN 1"/>
    <property type="match status" value="1"/>
</dbReference>